<evidence type="ECO:0000256" key="5">
    <source>
        <dbReference type="ARBA" id="ARBA00022833"/>
    </source>
</evidence>
<keyword evidence="10" id="KW-1185">Reference proteome</keyword>
<feature type="region of interest" description="Disordered" evidence="8">
    <location>
        <begin position="113"/>
        <end position="147"/>
    </location>
</feature>
<comment type="caution">
    <text evidence="9">The sequence shown here is derived from an EMBL/GenBank/DDBJ whole genome shotgun (WGS) entry which is preliminary data.</text>
</comment>
<evidence type="ECO:0000256" key="2">
    <source>
        <dbReference type="ARBA" id="ARBA00022670"/>
    </source>
</evidence>
<keyword evidence="2" id="KW-0645">Protease</keyword>
<dbReference type="GO" id="GO:0004222">
    <property type="term" value="F:metalloendopeptidase activity"/>
    <property type="evidence" value="ECO:0007669"/>
    <property type="project" value="InterPro"/>
</dbReference>
<comment type="cofactor">
    <cofactor evidence="7">
        <name>Zn(2+)</name>
        <dbReference type="ChEBI" id="CHEBI:29105"/>
    </cofactor>
    <text evidence="7">Binds 1 zinc ion per subunit.</text>
</comment>
<reference evidence="9 10" key="1">
    <citation type="journal article" date="2015" name="Plant Cell">
        <title>Oil accumulation by the oleaginous diatom Fistulifera solaris as revealed by the genome and transcriptome.</title>
        <authorList>
            <person name="Tanaka T."/>
            <person name="Maeda Y."/>
            <person name="Veluchamy A."/>
            <person name="Tanaka M."/>
            <person name="Abida H."/>
            <person name="Marechal E."/>
            <person name="Bowler C."/>
            <person name="Muto M."/>
            <person name="Sunaga Y."/>
            <person name="Tanaka M."/>
            <person name="Yoshino T."/>
            <person name="Taniguchi T."/>
            <person name="Fukuda Y."/>
            <person name="Nemoto M."/>
            <person name="Matsumoto M."/>
            <person name="Wong P.S."/>
            <person name="Aburatani S."/>
            <person name="Fujibuchi W."/>
        </authorList>
    </citation>
    <scope>NUCLEOTIDE SEQUENCE [LARGE SCALE GENOMIC DNA]</scope>
    <source>
        <strain evidence="9 10">JPCC DA0580</strain>
    </source>
</reference>
<dbReference type="AlphaFoldDB" id="A0A1Z5JFU8"/>
<evidence type="ECO:0008006" key="11">
    <source>
        <dbReference type="Google" id="ProtNLM"/>
    </source>
</evidence>
<accession>A0A1Z5JFU8</accession>
<feature type="compositionally biased region" description="Low complexity" evidence="8">
    <location>
        <begin position="246"/>
        <end position="270"/>
    </location>
</feature>
<dbReference type="EMBL" id="BDSP01000057">
    <property type="protein sequence ID" value="GAX12887.1"/>
    <property type="molecule type" value="Genomic_DNA"/>
</dbReference>
<feature type="compositionally biased region" description="Low complexity" evidence="8">
    <location>
        <begin position="364"/>
        <end position="382"/>
    </location>
</feature>
<comment type="similarity">
    <text evidence="1">Belongs to the peptidase M8 family.</text>
</comment>
<feature type="region of interest" description="Disordered" evidence="8">
    <location>
        <begin position="346"/>
        <end position="399"/>
    </location>
</feature>
<keyword evidence="3 7" id="KW-0479">Metal-binding</keyword>
<dbReference type="GO" id="GO:0016020">
    <property type="term" value="C:membrane"/>
    <property type="evidence" value="ECO:0007669"/>
    <property type="project" value="InterPro"/>
</dbReference>
<dbReference type="InterPro" id="IPR001577">
    <property type="entry name" value="Peptidase_M8"/>
</dbReference>
<feature type="compositionally biased region" description="Low complexity" evidence="8">
    <location>
        <begin position="303"/>
        <end position="320"/>
    </location>
</feature>
<name>A0A1Z5JFU8_FISSO</name>
<dbReference type="GO" id="GO:0046872">
    <property type="term" value="F:metal ion binding"/>
    <property type="evidence" value="ECO:0007669"/>
    <property type="project" value="UniProtKB-KW"/>
</dbReference>
<dbReference type="GO" id="GO:0007155">
    <property type="term" value="P:cell adhesion"/>
    <property type="evidence" value="ECO:0007669"/>
    <property type="project" value="InterPro"/>
</dbReference>
<keyword evidence="4" id="KW-0378">Hydrolase</keyword>
<dbReference type="InParanoid" id="A0A1Z5JFU8"/>
<dbReference type="Proteomes" id="UP000198406">
    <property type="component" value="Unassembled WGS sequence"/>
</dbReference>
<sequence length="720" mass="76628">MQQATNVKKEWKERSSILIIMKSLPVLLLPFLLQATSAELLRADKATNREGNDESVKTARDSKAPIRNRRLFNVFNLQSLLDDTTKTEEVIDDSSFESGRSYFNLFTNIFTGEREPSESPANEKPANEKPPADSKEEEKEEEVVPKVEDTTLAPTRAPVEKQTVQPVTAEKVKETAKNFLETYTGGWVPKPEGTYSEIFLSVFAARTVNPTISPAPTMSPAPSAVPTILPVAGTEGPTTTVFPTTGPTTAPSLIPSSQIQTVPPSVSVPPSLAPNDLSGAPTSSFSPTSSQLPTLVGTGSEDPTLSQVPTSLSPSTSLAPSLVPSSNIIASIKPSVSAAPSITALPSASRAPSSTAQPSGSVQPSRSSPPTVSESPSVLPTSNSTISVPPSSGPTTTIAPSLARVEGGFTTELNLDQVPEAYRQVFTDAAARWDTVIVGDLQDFVMTEADRATAGSRCDASTIPDVIDDVFICSSLPSIDGAVGILGSAGPLLARSGEILQTSVGYMQFDLADIDILNENGQLAGTILHEMAHVYGIGTLWGPNSLVENNDICAYRYDSKASEEYRALSGCDGAVPIETDGAEGTKCLHWDEDCFQSELMTGVNTGSQELSRITVAGLEDLSYTVDYSQATPYPSSLLAPSCNCNANRNLNEDVFFNERRQLQTETTTAARLNAIDYGRSQLRSFRAAALGGNSVYLGDKVIVVLYWDDGVKSVVVRSDT</sequence>
<feature type="compositionally biased region" description="Polar residues" evidence="8">
    <location>
        <begin position="383"/>
        <end position="399"/>
    </location>
</feature>
<feature type="compositionally biased region" description="Basic and acidic residues" evidence="8">
    <location>
        <begin position="125"/>
        <end position="147"/>
    </location>
</feature>
<dbReference type="Pfam" id="PF01457">
    <property type="entry name" value="Peptidase_M8"/>
    <property type="match status" value="1"/>
</dbReference>
<evidence type="ECO:0000256" key="6">
    <source>
        <dbReference type="ARBA" id="ARBA00023049"/>
    </source>
</evidence>
<keyword evidence="5 7" id="KW-0862">Zinc</keyword>
<feature type="compositionally biased region" description="Polar residues" evidence="8">
    <location>
        <begin position="280"/>
        <end position="293"/>
    </location>
</feature>
<evidence type="ECO:0000256" key="3">
    <source>
        <dbReference type="ARBA" id="ARBA00022723"/>
    </source>
</evidence>
<proteinExistence type="inferred from homology"/>
<gene>
    <name evidence="9" type="ORF">FisN_11Hh315</name>
</gene>
<evidence type="ECO:0000313" key="9">
    <source>
        <dbReference type="EMBL" id="GAX12887.1"/>
    </source>
</evidence>
<evidence type="ECO:0000256" key="4">
    <source>
        <dbReference type="ARBA" id="ARBA00022801"/>
    </source>
</evidence>
<evidence type="ECO:0000256" key="1">
    <source>
        <dbReference type="ARBA" id="ARBA00005860"/>
    </source>
</evidence>
<dbReference type="SUPFAM" id="SSF55486">
    <property type="entry name" value="Metalloproteases ('zincins'), catalytic domain"/>
    <property type="match status" value="1"/>
</dbReference>
<organism evidence="9 10">
    <name type="scientific">Fistulifera solaris</name>
    <name type="common">Oleaginous diatom</name>
    <dbReference type="NCBI Taxonomy" id="1519565"/>
    <lineage>
        <taxon>Eukaryota</taxon>
        <taxon>Sar</taxon>
        <taxon>Stramenopiles</taxon>
        <taxon>Ochrophyta</taxon>
        <taxon>Bacillariophyta</taxon>
        <taxon>Bacillariophyceae</taxon>
        <taxon>Bacillariophycidae</taxon>
        <taxon>Naviculales</taxon>
        <taxon>Naviculaceae</taxon>
        <taxon>Fistulifera</taxon>
    </lineage>
</organism>
<dbReference type="GO" id="GO:0006508">
    <property type="term" value="P:proteolysis"/>
    <property type="evidence" value="ECO:0007669"/>
    <property type="project" value="UniProtKB-KW"/>
</dbReference>
<dbReference type="OrthoDB" id="48352at2759"/>
<feature type="binding site" evidence="7">
    <location>
        <position position="589"/>
    </location>
    <ligand>
        <name>Zn(2+)</name>
        <dbReference type="ChEBI" id="CHEBI:29105"/>
        <note>catalytic</note>
    </ligand>
</feature>
<dbReference type="Gene3D" id="3.90.132.10">
    <property type="entry name" value="Leishmanolysin , domain 2"/>
    <property type="match status" value="1"/>
</dbReference>
<protein>
    <recommendedName>
        <fullName evidence="11">Leishmanolysin-like peptidase</fullName>
    </recommendedName>
</protein>
<feature type="region of interest" description="Disordered" evidence="8">
    <location>
        <begin position="246"/>
        <end position="320"/>
    </location>
</feature>
<feature type="compositionally biased region" description="Polar residues" evidence="8">
    <location>
        <begin position="346"/>
        <end position="363"/>
    </location>
</feature>
<evidence type="ECO:0000313" key="10">
    <source>
        <dbReference type="Proteomes" id="UP000198406"/>
    </source>
</evidence>
<keyword evidence="6 7" id="KW-0482">Metalloprotease</keyword>
<evidence type="ECO:0000256" key="8">
    <source>
        <dbReference type="SAM" id="MobiDB-lite"/>
    </source>
</evidence>
<evidence type="ECO:0000256" key="7">
    <source>
        <dbReference type="PIRSR" id="PIRSR601577-2"/>
    </source>
</evidence>